<feature type="transmembrane region" description="Helical" evidence="2">
    <location>
        <begin position="141"/>
        <end position="158"/>
    </location>
</feature>
<reference evidence="3 4" key="1">
    <citation type="submission" date="2019-10" db="EMBL/GenBank/DDBJ databases">
        <title>Genomic analysis of Raineyella sp. CBA3103.</title>
        <authorList>
            <person name="Roh S.W."/>
        </authorList>
    </citation>
    <scope>NUCLEOTIDE SEQUENCE [LARGE SCALE GENOMIC DNA]</scope>
    <source>
        <strain evidence="3 4">CBA3103</strain>
    </source>
</reference>
<evidence type="ECO:0000256" key="2">
    <source>
        <dbReference type="SAM" id="Phobius"/>
    </source>
</evidence>
<sequence>MTRELPPAEQPDESPEEGVEPSILPTPPRLLLVAVLLGGLVGWLLGPVVERMGRTPMHVPWTTAALLAVAAVAVAVLARRMWRTVHVRRQPVNPERGLYSLVLGKSCALLGAGLFGGYLAFGASFLPRLDIAAGMARVLNSGLAAVASAALSAAGYALEMACRVPEDKDGERPGDRTGGSR</sequence>
<feature type="compositionally biased region" description="Acidic residues" evidence="1">
    <location>
        <begin position="10"/>
        <end position="19"/>
    </location>
</feature>
<keyword evidence="2" id="KW-0472">Membrane</keyword>
<dbReference type="Pfam" id="PF11377">
    <property type="entry name" value="DUF3180"/>
    <property type="match status" value="1"/>
</dbReference>
<dbReference type="Proteomes" id="UP000386847">
    <property type="component" value="Chromosome"/>
</dbReference>
<accession>A0A5Q2FAJ0</accession>
<keyword evidence="4" id="KW-1185">Reference proteome</keyword>
<dbReference type="AlphaFoldDB" id="A0A5Q2FAJ0"/>
<keyword evidence="2" id="KW-1133">Transmembrane helix</keyword>
<feature type="transmembrane region" description="Helical" evidence="2">
    <location>
        <begin position="30"/>
        <end position="49"/>
    </location>
</feature>
<dbReference type="InterPro" id="IPR021517">
    <property type="entry name" value="DUF3180"/>
</dbReference>
<protein>
    <submittedName>
        <fullName evidence="3">DUF3180 family protein</fullName>
    </submittedName>
</protein>
<feature type="transmembrane region" description="Helical" evidence="2">
    <location>
        <begin position="98"/>
        <end position="121"/>
    </location>
</feature>
<evidence type="ECO:0000313" key="4">
    <source>
        <dbReference type="Proteomes" id="UP000386847"/>
    </source>
</evidence>
<organism evidence="3 4">
    <name type="scientific">Raineyella fluvialis</name>
    <dbReference type="NCBI Taxonomy" id="2662261"/>
    <lineage>
        <taxon>Bacteria</taxon>
        <taxon>Bacillati</taxon>
        <taxon>Actinomycetota</taxon>
        <taxon>Actinomycetes</taxon>
        <taxon>Propionibacteriales</taxon>
        <taxon>Propionibacteriaceae</taxon>
        <taxon>Raineyella</taxon>
    </lineage>
</organism>
<feature type="transmembrane region" description="Helical" evidence="2">
    <location>
        <begin position="61"/>
        <end position="78"/>
    </location>
</feature>
<dbReference type="EMBL" id="CP045725">
    <property type="protein sequence ID" value="QGF23932.1"/>
    <property type="molecule type" value="Genomic_DNA"/>
</dbReference>
<name>A0A5Q2FAJ0_9ACTN</name>
<dbReference type="KEGG" id="rain:Rai3103_09870"/>
<keyword evidence="2" id="KW-0812">Transmembrane</keyword>
<proteinExistence type="predicted"/>
<dbReference type="RefSeq" id="WP_153572462.1">
    <property type="nucleotide sequence ID" value="NZ_CP045725.1"/>
</dbReference>
<feature type="region of interest" description="Disordered" evidence="1">
    <location>
        <begin position="1"/>
        <end position="22"/>
    </location>
</feature>
<evidence type="ECO:0000313" key="3">
    <source>
        <dbReference type="EMBL" id="QGF23932.1"/>
    </source>
</evidence>
<evidence type="ECO:0000256" key="1">
    <source>
        <dbReference type="SAM" id="MobiDB-lite"/>
    </source>
</evidence>
<gene>
    <name evidence="3" type="ORF">Rai3103_09870</name>
</gene>